<feature type="region of interest" description="Disordered" evidence="8">
    <location>
        <begin position="15"/>
        <end position="47"/>
    </location>
</feature>
<comment type="subcellular location">
    <subcellularLocation>
        <location evidence="1 7">Cell membrane</location>
        <topology evidence="1 7">Multi-pass membrane protein</topology>
    </subcellularLocation>
</comment>
<reference evidence="10 11" key="1">
    <citation type="submission" date="2017-11" db="EMBL/GenBank/DDBJ databases">
        <title>Sequencing the genomes of 1000 actinobacteria strains.</title>
        <authorList>
            <person name="Klenk H.-P."/>
        </authorList>
    </citation>
    <scope>NUCLEOTIDE SEQUENCE [LARGE SCALE GENOMIC DNA]</scope>
    <source>
        <strain evidence="10 11">DSM 12798</strain>
    </source>
</reference>
<keyword evidence="6 7" id="KW-0472">Membrane</keyword>
<organism evidence="10 11">
    <name type="scientific">Glutamicibacter mysorens</name>
    <dbReference type="NCBI Taxonomy" id="257984"/>
    <lineage>
        <taxon>Bacteria</taxon>
        <taxon>Bacillati</taxon>
        <taxon>Actinomycetota</taxon>
        <taxon>Actinomycetes</taxon>
        <taxon>Micrococcales</taxon>
        <taxon>Micrococcaceae</taxon>
        <taxon>Glutamicibacter</taxon>
    </lineage>
</organism>
<evidence type="ECO:0000256" key="7">
    <source>
        <dbReference type="RuleBase" id="RU363032"/>
    </source>
</evidence>
<evidence type="ECO:0000256" key="1">
    <source>
        <dbReference type="ARBA" id="ARBA00004651"/>
    </source>
</evidence>
<feature type="domain" description="ABC transmembrane type-1" evidence="9">
    <location>
        <begin position="113"/>
        <end position="327"/>
    </location>
</feature>
<dbReference type="PANTHER" id="PTHR30193:SF37">
    <property type="entry name" value="INNER MEMBRANE ABC TRANSPORTER PERMEASE PROTEIN YCJO"/>
    <property type="match status" value="1"/>
</dbReference>
<dbReference type="PROSITE" id="PS50928">
    <property type="entry name" value="ABC_TM1"/>
    <property type="match status" value="1"/>
</dbReference>
<dbReference type="CDD" id="cd06261">
    <property type="entry name" value="TM_PBP2"/>
    <property type="match status" value="1"/>
</dbReference>
<evidence type="ECO:0000256" key="5">
    <source>
        <dbReference type="ARBA" id="ARBA00022989"/>
    </source>
</evidence>
<proteinExistence type="inferred from homology"/>
<evidence type="ECO:0000313" key="10">
    <source>
        <dbReference type="EMBL" id="PJJ45674.1"/>
    </source>
</evidence>
<comment type="caution">
    <text evidence="10">The sequence shown here is derived from an EMBL/GenBank/DDBJ whole genome shotgun (WGS) entry which is preliminary data.</text>
</comment>
<dbReference type="EMBL" id="PGEY01000001">
    <property type="protein sequence ID" value="PJJ45674.1"/>
    <property type="molecule type" value="Genomic_DNA"/>
</dbReference>
<dbReference type="SUPFAM" id="SSF161098">
    <property type="entry name" value="MetI-like"/>
    <property type="match status" value="1"/>
</dbReference>
<evidence type="ECO:0000313" key="11">
    <source>
        <dbReference type="Proteomes" id="UP000229263"/>
    </source>
</evidence>
<feature type="transmembrane region" description="Helical" evidence="7">
    <location>
        <begin position="117"/>
        <end position="138"/>
    </location>
</feature>
<sequence length="350" mass="38204">MIPAVAQEVTCAASLSTGGGTDLADKERSKANALPAPRDSKRGRKPAQKRKNLEILFFVSPALLLIAVFMLVPIIQAVRFSVYNWKGFGPLVDFVGFKNYVRVLGNEVFTDALVHNLVIIGGSIALQLPIGLGIALLLNRKMKIQSLLRTIIFVPYVLSEVIAGVVWFQLLQPQYGVIDTILSHLGIQGPVQGWLGTPELALWTVLGVLTWKYLGLAVILFLAGLQGVPSELYEAAEIDGASWWQIQRKITIPLLGPTLRTWGFLSMIGSLQLFDMVWILTGGGPANATTTMASFLVSEGTKRQNFGIAAAASVILFIVALVLAISYQQFILKRDAQPDVERPKRKRAKA</sequence>
<evidence type="ECO:0000259" key="9">
    <source>
        <dbReference type="PROSITE" id="PS50928"/>
    </source>
</evidence>
<protein>
    <submittedName>
        <fullName evidence="10">Carbohydrate ABC transporter membrane protein 1 (CUT1 family)</fullName>
    </submittedName>
</protein>
<feature type="transmembrane region" description="Helical" evidence="7">
    <location>
        <begin position="55"/>
        <end position="75"/>
    </location>
</feature>
<keyword evidence="5 7" id="KW-1133">Transmembrane helix</keyword>
<dbReference type="InterPro" id="IPR035906">
    <property type="entry name" value="MetI-like_sf"/>
</dbReference>
<dbReference type="PANTHER" id="PTHR30193">
    <property type="entry name" value="ABC TRANSPORTER PERMEASE PROTEIN"/>
    <property type="match status" value="1"/>
</dbReference>
<feature type="transmembrane region" description="Helical" evidence="7">
    <location>
        <begin position="306"/>
        <end position="327"/>
    </location>
</feature>
<keyword evidence="11" id="KW-1185">Reference proteome</keyword>
<evidence type="ECO:0000256" key="2">
    <source>
        <dbReference type="ARBA" id="ARBA00022448"/>
    </source>
</evidence>
<keyword evidence="4 7" id="KW-0812">Transmembrane</keyword>
<keyword evidence="2 7" id="KW-0813">Transport</keyword>
<evidence type="ECO:0000256" key="8">
    <source>
        <dbReference type="SAM" id="MobiDB-lite"/>
    </source>
</evidence>
<dbReference type="InterPro" id="IPR051393">
    <property type="entry name" value="ABC_transporter_permease"/>
</dbReference>
<evidence type="ECO:0000256" key="3">
    <source>
        <dbReference type="ARBA" id="ARBA00022475"/>
    </source>
</evidence>
<feature type="transmembrane region" description="Helical" evidence="7">
    <location>
        <begin position="150"/>
        <end position="170"/>
    </location>
</feature>
<gene>
    <name evidence="10" type="ORF">ATK23_2968</name>
</gene>
<evidence type="ECO:0000256" key="6">
    <source>
        <dbReference type="ARBA" id="ARBA00023136"/>
    </source>
</evidence>
<dbReference type="Pfam" id="PF00528">
    <property type="entry name" value="BPD_transp_1"/>
    <property type="match status" value="1"/>
</dbReference>
<evidence type="ECO:0000256" key="4">
    <source>
        <dbReference type="ARBA" id="ARBA00022692"/>
    </source>
</evidence>
<dbReference type="Proteomes" id="UP000229263">
    <property type="component" value="Unassembled WGS sequence"/>
</dbReference>
<keyword evidence="3" id="KW-1003">Cell membrane</keyword>
<feature type="transmembrane region" description="Helical" evidence="7">
    <location>
        <begin position="200"/>
        <end position="223"/>
    </location>
</feature>
<dbReference type="Gene3D" id="1.10.3720.10">
    <property type="entry name" value="MetI-like"/>
    <property type="match status" value="1"/>
</dbReference>
<comment type="similarity">
    <text evidence="7">Belongs to the binding-protein-dependent transport system permease family.</text>
</comment>
<accession>A0ABX4N1H9</accession>
<dbReference type="InterPro" id="IPR000515">
    <property type="entry name" value="MetI-like"/>
</dbReference>
<name>A0ABX4N1H9_9MICC</name>